<dbReference type="Proteomes" id="UP001066276">
    <property type="component" value="Chromosome 4_2"/>
</dbReference>
<keyword evidence="2" id="KW-1185">Reference proteome</keyword>
<name>A0AAV7S6X3_PLEWA</name>
<sequence>MKGKSCNKSGRVNHFAKVCLEGRFKQPAATKKTKAVKQLVPEKRRSADGGTEEGRYTWHAKDEEEEDILVISFACGRQQKRHPTPVCTLDIMGTTATALIITGASVNVIYDVLYNLLSPRPLMTPCTTKIYTYDGCDPLPLRRAIVVTVTRHGRSIKYKFHVAKGDRGTLLGCHIAEDLELAFFVQQVHETHADTY</sequence>
<organism evidence="1 2">
    <name type="scientific">Pleurodeles waltl</name>
    <name type="common">Iberian ribbed newt</name>
    <dbReference type="NCBI Taxonomy" id="8319"/>
    <lineage>
        <taxon>Eukaryota</taxon>
        <taxon>Metazoa</taxon>
        <taxon>Chordata</taxon>
        <taxon>Craniata</taxon>
        <taxon>Vertebrata</taxon>
        <taxon>Euteleostomi</taxon>
        <taxon>Amphibia</taxon>
        <taxon>Batrachia</taxon>
        <taxon>Caudata</taxon>
        <taxon>Salamandroidea</taxon>
        <taxon>Salamandridae</taxon>
        <taxon>Pleurodelinae</taxon>
        <taxon>Pleurodeles</taxon>
    </lineage>
</organism>
<evidence type="ECO:0000313" key="2">
    <source>
        <dbReference type="Proteomes" id="UP001066276"/>
    </source>
</evidence>
<dbReference type="AlphaFoldDB" id="A0AAV7S6X3"/>
<evidence type="ECO:0000313" key="1">
    <source>
        <dbReference type="EMBL" id="KAJ1159697.1"/>
    </source>
</evidence>
<dbReference type="EMBL" id="JANPWB010000008">
    <property type="protein sequence ID" value="KAJ1159697.1"/>
    <property type="molecule type" value="Genomic_DNA"/>
</dbReference>
<gene>
    <name evidence="1" type="ORF">NDU88_000202</name>
</gene>
<comment type="caution">
    <text evidence="1">The sequence shown here is derived from an EMBL/GenBank/DDBJ whole genome shotgun (WGS) entry which is preliminary data.</text>
</comment>
<protein>
    <submittedName>
        <fullName evidence="1">Uncharacterized protein</fullName>
    </submittedName>
</protein>
<proteinExistence type="predicted"/>
<reference evidence="1" key="1">
    <citation type="journal article" date="2022" name="bioRxiv">
        <title>Sequencing and chromosome-scale assembly of the giantPleurodeles waltlgenome.</title>
        <authorList>
            <person name="Brown T."/>
            <person name="Elewa A."/>
            <person name="Iarovenko S."/>
            <person name="Subramanian E."/>
            <person name="Araus A.J."/>
            <person name="Petzold A."/>
            <person name="Susuki M."/>
            <person name="Suzuki K.-i.T."/>
            <person name="Hayashi T."/>
            <person name="Toyoda A."/>
            <person name="Oliveira C."/>
            <person name="Osipova E."/>
            <person name="Leigh N.D."/>
            <person name="Simon A."/>
            <person name="Yun M.H."/>
        </authorList>
    </citation>
    <scope>NUCLEOTIDE SEQUENCE</scope>
    <source>
        <strain evidence="1">20211129_DDA</strain>
        <tissue evidence="1">Liver</tissue>
    </source>
</reference>
<dbReference type="CDD" id="cd00303">
    <property type="entry name" value="retropepsin_like"/>
    <property type="match status" value="1"/>
</dbReference>
<accession>A0AAV7S6X3</accession>